<reference evidence="1 2" key="1">
    <citation type="submission" date="2020-07" db="EMBL/GenBank/DDBJ databases">
        <title>Sequencing the genomes of 1000 actinobacteria strains.</title>
        <authorList>
            <person name="Klenk H.-P."/>
        </authorList>
    </citation>
    <scope>NUCLEOTIDE SEQUENCE [LARGE SCALE GENOMIC DNA]</scope>
    <source>
        <strain evidence="1 2">DSM 103164</strain>
    </source>
</reference>
<name>A0A7Z0D9E7_9ACTN</name>
<dbReference type="RefSeq" id="WP_179445043.1">
    <property type="nucleotide sequence ID" value="NZ_JACBZS010000001.1"/>
</dbReference>
<gene>
    <name evidence="1" type="ORF">GGQ54_001744</name>
</gene>
<evidence type="ECO:0000313" key="2">
    <source>
        <dbReference type="Proteomes" id="UP000527616"/>
    </source>
</evidence>
<keyword evidence="2" id="KW-1185">Reference proteome</keyword>
<protein>
    <submittedName>
        <fullName evidence="1">Putative nucleic acid-binding protein</fullName>
    </submittedName>
</protein>
<sequence length="194" mass="21285">MAVTRTLPDANVLHGRVLRDWLFLLNDETGGRAFRLCYTVDILAETIKGIRRARPDLTGDQITGIHDKIVTLMDERIDQYPAGTDAPVKDPFDRHVHAAAVAGAIDAVITSDTGFLGLPESEKDALRYEIYSPDEFFLLVDDSMPAHVMAVTGRQLAHFRSSGDSSTLSAKLRAAGCPGFAQRVQRHCIDLASH</sequence>
<comment type="caution">
    <text evidence="1">The sequence shown here is derived from an EMBL/GenBank/DDBJ whole genome shotgun (WGS) entry which is preliminary data.</text>
</comment>
<proteinExistence type="predicted"/>
<dbReference type="AlphaFoldDB" id="A0A7Z0D9E7"/>
<evidence type="ECO:0000313" key="1">
    <source>
        <dbReference type="EMBL" id="NYI71184.1"/>
    </source>
</evidence>
<organism evidence="1 2">
    <name type="scientific">Naumannella cuiyingiana</name>
    <dbReference type="NCBI Taxonomy" id="1347891"/>
    <lineage>
        <taxon>Bacteria</taxon>
        <taxon>Bacillati</taxon>
        <taxon>Actinomycetota</taxon>
        <taxon>Actinomycetes</taxon>
        <taxon>Propionibacteriales</taxon>
        <taxon>Propionibacteriaceae</taxon>
        <taxon>Naumannella</taxon>
    </lineage>
</organism>
<accession>A0A7Z0D9E7</accession>
<dbReference type="EMBL" id="JACBZS010000001">
    <property type="protein sequence ID" value="NYI71184.1"/>
    <property type="molecule type" value="Genomic_DNA"/>
</dbReference>
<dbReference type="Proteomes" id="UP000527616">
    <property type="component" value="Unassembled WGS sequence"/>
</dbReference>